<protein>
    <recommendedName>
        <fullName evidence="4">ATP-binding protein</fullName>
    </recommendedName>
</protein>
<proteinExistence type="predicted"/>
<evidence type="ECO:0000313" key="2">
    <source>
        <dbReference type="EMBL" id="AEA27855.1"/>
    </source>
</evidence>
<sequence length="196" mass="21053">MSADVWVVAGAPGAGKTTVADLLLARLDPTPALLDKDTLYGPFVAATLAAGARPLGEREGDWYDAHVKIHEYAGLTATAREIRSHGCPVLLSGPFTGQIRDRARWDAWVRDLGGPTVRLVWVRSDATTLRQRLEARGSARDTGKLAAFDAFVARMRPDDPPPVPHAEVDNRRGAAPLPAQVDALLRGGCRPSPPPR</sequence>
<evidence type="ECO:0000256" key="1">
    <source>
        <dbReference type="SAM" id="MobiDB-lite"/>
    </source>
</evidence>
<dbReference type="EMBL" id="CP002593">
    <property type="protein sequence ID" value="AEA27855.1"/>
    <property type="molecule type" value="Genomic_DNA"/>
</dbReference>
<dbReference type="HOGENOM" id="CLU_108060_0_0_11"/>
<dbReference type="Pfam" id="PF13671">
    <property type="entry name" value="AAA_33"/>
    <property type="match status" value="1"/>
</dbReference>
<dbReference type="Proteomes" id="UP000007809">
    <property type="component" value="Chromosome"/>
</dbReference>
<keyword evidence="3" id="KW-1185">Reference proteome</keyword>
<evidence type="ECO:0008006" key="4">
    <source>
        <dbReference type="Google" id="ProtNLM"/>
    </source>
</evidence>
<evidence type="ECO:0000313" key="3">
    <source>
        <dbReference type="Proteomes" id="UP000007809"/>
    </source>
</evidence>
<reference evidence="2 3" key="1">
    <citation type="journal article" date="2011" name="J. Bacteriol.">
        <title>Genome sequence of the 1,4-dioxane-degrading Pseudonocardia dioxanivorans strain CB1190.</title>
        <authorList>
            <person name="Sales C.M."/>
            <person name="Mahendra S."/>
            <person name="Grostern A."/>
            <person name="Parales R.E."/>
            <person name="Goodwin L.A."/>
            <person name="Woyke T."/>
            <person name="Nolan M."/>
            <person name="Lapidus A."/>
            <person name="Chertkov O."/>
            <person name="Ovchinnikova G."/>
            <person name="Sczyrba A."/>
            <person name="Alvarez-Cohen L."/>
        </authorList>
    </citation>
    <scope>NUCLEOTIDE SEQUENCE [LARGE SCALE GENOMIC DNA]</scope>
    <source>
        <strain evidence="3">ATCC 55486 / DSM 44775 / JCM 13855 / CB1190</strain>
    </source>
</reference>
<dbReference type="SUPFAM" id="SSF52540">
    <property type="entry name" value="P-loop containing nucleoside triphosphate hydrolases"/>
    <property type="match status" value="1"/>
</dbReference>
<gene>
    <name evidence="2" type="ordered locus">Psed_5728</name>
</gene>
<dbReference type="KEGG" id="pdx:Psed_5728"/>
<dbReference type="STRING" id="675635.Psed_5728"/>
<dbReference type="Gene3D" id="3.40.50.300">
    <property type="entry name" value="P-loop containing nucleotide triphosphate hydrolases"/>
    <property type="match status" value="1"/>
</dbReference>
<dbReference type="AlphaFoldDB" id="F4D0Q6"/>
<dbReference type="OrthoDB" id="198115at2"/>
<accession>F4D0Q6</accession>
<organism evidence="2 3">
    <name type="scientific">Pseudonocardia dioxanivorans (strain ATCC 55486 / DSM 44775 / JCM 13855 / CB1190)</name>
    <dbReference type="NCBI Taxonomy" id="675635"/>
    <lineage>
        <taxon>Bacteria</taxon>
        <taxon>Bacillati</taxon>
        <taxon>Actinomycetota</taxon>
        <taxon>Actinomycetes</taxon>
        <taxon>Pseudonocardiales</taxon>
        <taxon>Pseudonocardiaceae</taxon>
        <taxon>Pseudonocardia</taxon>
    </lineage>
</organism>
<name>F4D0Q6_PSEUX</name>
<dbReference type="eggNOG" id="COG3265">
    <property type="taxonomic scope" value="Bacteria"/>
</dbReference>
<dbReference type="InterPro" id="IPR027417">
    <property type="entry name" value="P-loop_NTPase"/>
</dbReference>
<feature type="region of interest" description="Disordered" evidence="1">
    <location>
        <begin position="155"/>
        <end position="176"/>
    </location>
</feature>